<feature type="compositionally biased region" description="Basic and acidic residues" evidence="3">
    <location>
        <begin position="80"/>
        <end position="93"/>
    </location>
</feature>
<name>A0A8C3LRR1_CHRPC</name>
<reference evidence="4" key="2">
    <citation type="submission" date="2025-09" db="UniProtKB">
        <authorList>
            <consortium name="Ensembl"/>
        </authorList>
    </citation>
    <scope>IDENTIFICATION</scope>
</reference>
<accession>A0A8C3LRR1</accession>
<dbReference type="PANTHER" id="PTHR47231:SF1">
    <property type="entry name" value="CILIA- AND FLAGELLA-ASSOCIATED PROTEIN HOATZ"/>
    <property type="match status" value="1"/>
</dbReference>
<dbReference type="Pfam" id="PF17664">
    <property type="entry name" value="HOATZ-like"/>
    <property type="match status" value="2"/>
</dbReference>
<feature type="compositionally biased region" description="Basic and acidic residues" evidence="3">
    <location>
        <begin position="132"/>
        <end position="148"/>
    </location>
</feature>
<dbReference type="PANTHER" id="PTHR47231">
    <property type="entry name" value="UPF0722 PROTEIN C11ORF88"/>
    <property type="match status" value="1"/>
</dbReference>
<dbReference type="Proteomes" id="UP000694543">
    <property type="component" value="Unplaced"/>
</dbReference>
<keyword evidence="5" id="KW-1185">Reference proteome</keyword>
<feature type="region of interest" description="Disordered" evidence="3">
    <location>
        <begin position="48"/>
        <end position="93"/>
    </location>
</feature>
<evidence type="ECO:0000256" key="1">
    <source>
        <dbReference type="ARBA" id="ARBA00023451"/>
    </source>
</evidence>
<evidence type="ECO:0000256" key="2">
    <source>
        <dbReference type="ARBA" id="ARBA00023657"/>
    </source>
</evidence>
<organism evidence="4 5">
    <name type="scientific">Chrysolophus pictus</name>
    <name type="common">Golden pheasant</name>
    <name type="synonym">Phasianus pictus</name>
    <dbReference type="NCBI Taxonomy" id="9089"/>
    <lineage>
        <taxon>Eukaryota</taxon>
        <taxon>Metazoa</taxon>
        <taxon>Chordata</taxon>
        <taxon>Craniata</taxon>
        <taxon>Vertebrata</taxon>
        <taxon>Euteleostomi</taxon>
        <taxon>Archelosauria</taxon>
        <taxon>Archosauria</taxon>
        <taxon>Dinosauria</taxon>
        <taxon>Saurischia</taxon>
        <taxon>Theropoda</taxon>
        <taxon>Coelurosauria</taxon>
        <taxon>Aves</taxon>
        <taxon>Neognathae</taxon>
        <taxon>Galloanserae</taxon>
        <taxon>Galliformes</taxon>
        <taxon>Phasianidae</taxon>
        <taxon>Phasianinae</taxon>
        <taxon>Chrysolophus</taxon>
    </lineage>
</organism>
<dbReference type="GO" id="GO:0060271">
    <property type="term" value="P:cilium assembly"/>
    <property type="evidence" value="ECO:0007669"/>
    <property type="project" value="InterPro"/>
</dbReference>
<sequence>MERGRQSTAPHGPIEPDGLLIFAGSSPADVEFARIFWSTAVLPPLFESSLGPTNLSHEGPSSPGQTLAHRRTPSAAHSVQKAEAKEKYRQQAKKKEEILALLRKQREERIAKELISRPHKPKMKSNQVSRQKVFEAEREDQEAVKALR</sequence>
<proteinExistence type="inferred from homology"/>
<evidence type="ECO:0000313" key="5">
    <source>
        <dbReference type="Proteomes" id="UP000694543"/>
    </source>
</evidence>
<feature type="region of interest" description="Disordered" evidence="3">
    <location>
        <begin position="113"/>
        <end position="148"/>
    </location>
</feature>
<dbReference type="Ensembl" id="ENSCPIT00010015851.1">
    <property type="protein sequence ID" value="ENSCPIP00010013341.1"/>
    <property type="gene ID" value="ENSCPIG00010010551.1"/>
</dbReference>
<reference evidence="4" key="1">
    <citation type="submission" date="2025-08" db="UniProtKB">
        <authorList>
            <consortium name="Ensembl"/>
        </authorList>
    </citation>
    <scope>IDENTIFICATION</scope>
</reference>
<dbReference type="AlphaFoldDB" id="A0A8C3LRR1"/>
<dbReference type="InterPro" id="IPR040681">
    <property type="entry name" value="HOATZ-like"/>
</dbReference>
<protein>
    <recommendedName>
        <fullName evidence="2">Cilia- and flagella-associated protein HOATZ</fullName>
    </recommendedName>
</protein>
<evidence type="ECO:0000313" key="4">
    <source>
        <dbReference type="Ensembl" id="ENSCPIP00010013341.1"/>
    </source>
</evidence>
<evidence type="ECO:0000256" key="3">
    <source>
        <dbReference type="SAM" id="MobiDB-lite"/>
    </source>
</evidence>
<comment type="similarity">
    <text evidence="1">Belongs to the HOATZ family.</text>
</comment>